<proteinExistence type="inferred from homology"/>
<dbReference type="SUPFAM" id="SSF56349">
    <property type="entry name" value="DNA breaking-rejoining enzymes"/>
    <property type="match status" value="1"/>
</dbReference>
<dbReference type="InterPro" id="IPR002104">
    <property type="entry name" value="Integrase_catalytic"/>
</dbReference>
<reference evidence="8 9" key="1">
    <citation type="submission" date="2023-07" db="EMBL/GenBank/DDBJ databases">
        <title>Genomic Encyclopedia of Type Strains, Phase IV (KMG-IV): sequencing the most valuable type-strain genomes for metagenomic binning, comparative biology and taxonomic classification.</title>
        <authorList>
            <person name="Goeker M."/>
        </authorList>
    </citation>
    <scope>NUCLEOTIDE SEQUENCE [LARGE SCALE GENOMIC DNA]</scope>
    <source>
        <strain evidence="8 9">DSM 14914</strain>
    </source>
</reference>
<evidence type="ECO:0000259" key="7">
    <source>
        <dbReference type="PROSITE" id="PS51900"/>
    </source>
</evidence>
<dbReference type="Pfam" id="PF00589">
    <property type="entry name" value="Phage_integrase"/>
    <property type="match status" value="1"/>
</dbReference>
<evidence type="ECO:0000256" key="4">
    <source>
        <dbReference type="ARBA" id="ARBA00023172"/>
    </source>
</evidence>
<sequence>MASFKKHGTGWEYRLRYKDPFTQKFREKSGRGFKTKKEAELAAQEFERQLARGLEIADVPLIDYLNAWMDKYKEGSVRKNTIKLHWNNIKNHITPYFQKLMLRDLKPEMYQTFLNHLLNEKELSKRTVEIVHSTMHNALQKATTIGKVEKNPCIGVEIKGEKKKRAVKFIDSTHIPTFLRQAHKYGYVYWIFFKVLIETGMRKGEAAALKWSDIDLKNRTITIDETLDFQPESDEELFGDPKTFRSDRIITISQSLANDLRYHANWQNQNKISLGDGLYRHDLNLVLCRNDGSPMPKSSLFNAFERICPRAGLPKLPIHSLRHTYTVLALEAGMDVKFVQEQLGHGSSQITLDVYSHISKKLEAKNIDQFEEYTKGILGK</sequence>
<evidence type="ECO:0000256" key="5">
    <source>
        <dbReference type="PROSITE-ProRule" id="PRU01248"/>
    </source>
</evidence>
<dbReference type="InterPro" id="IPR044068">
    <property type="entry name" value="CB"/>
</dbReference>
<keyword evidence="2" id="KW-0229">DNA integration</keyword>
<evidence type="ECO:0000259" key="6">
    <source>
        <dbReference type="PROSITE" id="PS51898"/>
    </source>
</evidence>
<keyword evidence="4" id="KW-0233">DNA recombination</keyword>
<evidence type="ECO:0000313" key="9">
    <source>
        <dbReference type="Proteomes" id="UP001242811"/>
    </source>
</evidence>
<dbReference type="InterPro" id="IPR050090">
    <property type="entry name" value="Tyrosine_recombinase_XerCD"/>
</dbReference>
<evidence type="ECO:0000256" key="1">
    <source>
        <dbReference type="ARBA" id="ARBA00008857"/>
    </source>
</evidence>
<dbReference type="EMBL" id="JAUSWA010000001">
    <property type="protein sequence ID" value="MDQ0491874.1"/>
    <property type="molecule type" value="Genomic_DNA"/>
</dbReference>
<evidence type="ECO:0000256" key="3">
    <source>
        <dbReference type="ARBA" id="ARBA00023125"/>
    </source>
</evidence>
<dbReference type="InterPro" id="IPR028259">
    <property type="entry name" value="AP2-like_int_N"/>
</dbReference>
<dbReference type="InterPro" id="IPR010998">
    <property type="entry name" value="Integrase_recombinase_N"/>
</dbReference>
<dbReference type="Pfam" id="PF14657">
    <property type="entry name" value="Arm-DNA-bind_4"/>
    <property type="match status" value="1"/>
</dbReference>
<name>A0ABU0KUX0_9BACL</name>
<dbReference type="PANTHER" id="PTHR30349:SF64">
    <property type="entry name" value="PROPHAGE INTEGRASE INTD-RELATED"/>
    <property type="match status" value="1"/>
</dbReference>
<dbReference type="Gene3D" id="1.10.150.130">
    <property type="match status" value="1"/>
</dbReference>
<comment type="caution">
    <text evidence="8">The sequence shown here is derived from an EMBL/GenBank/DDBJ whole genome shotgun (WGS) entry which is preliminary data.</text>
</comment>
<comment type="similarity">
    <text evidence="1">Belongs to the 'phage' integrase family.</text>
</comment>
<dbReference type="PANTHER" id="PTHR30349">
    <property type="entry name" value="PHAGE INTEGRASE-RELATED"/>
    <property type="match status" value="1"/>
</dbReference>
<dbReference type="Proteomes" id="UP001242811">
    <property type="component" value="Unassembled WGS sequence"/>
</dbReference>
<dbReference type="PROSITE" id="PS51898">
    <property type="entry name" value="TYR_RECOMBINASE"/>
    <property type="match status" value="1"/>
</dbReference>
<dbReference type="InterPro" id="IPR011010">
    <property type="entry name" value="DNA_brk_join_enz"/>
</dbReference>
<dbReference type="Gene3D" id="1.10.443.10">
    <property type="entry name" value="Intergrase catalytic core"/>
    <property type="match status" value="1"/>
</dbReference>
<accession>A0ABU0KUX0</accession>
<dbReference type="Pfam" id="PF14659">
    <property type="entry name" value="Phage_int_SAM_3"/>
    <property type="match status" value="1"/>
</dbReference>
<dbReference type="CDD" id="cd01189">
    <property type="entry name" value="INT_ICEBs1_C_like"/>
    <property type="match status" value="1"/>
</dbReference>
<dbReference type="InterPro" id="IPR013762">
    <property type="entry name" value="Integrase-like_cat_sf"/>
</dbReference>
<organism evidence="8 9">
    <name type="scientific">Paenibacillus brasilensis</name>
    <dbReference type="NCBI Taxonomy" id="128574"/>
    <lineage>
        <taxon>Bacteria</taxon>
        <taxon>Bacillati</taxon>
        <taxon>Bacillota</taxon>
        <taxon>Bacilli</taxon>
        <taxon>Bacillales</taxon>
        <taxon>Paenibacillaceae</taxon>
        <taxon>Paenibacillus</taxon>
    </lineage>
</organism>
<dbReference type="RefSeq" id="WP_152381923.1">
    <property type="nucleotide sequence ID" value="NZ_CP045298.1"/>
</dbReference>
<evidence type="ECO:0000313" key="8">
    <source>
        <dbReference type="EMBL" id="MDQ0491874.1"/>
    </source>
</evidence>
<keyword evidence="3 5" id="KW-0238">DNA-binding</keyword>
<feature type="domain" description="Core-binding (CB)" evidence="7">
    <location>
        <begin position="59"/>
        <end position="143"/>
    </location>
</feature>
<feature type="domain" description="Tyr recombinase" evidence="6">
    <location>
        <begin position="165"/>
        <end position="368"/>
    </location>
</feature>
<keyword evidence="9" id="KW-1185">Reference proteome</keyword>
<dbReference type="PROSITE" id="PS51900">
    <property type="entry name" value="CB"/>
    <property type="match status" value="1"/>
</dbReference>
<protein>
    <submittedName>
        <fullName evidence="8">Integrase</fullName>
    </submittedName>
</protein>
<dbReference type="InterPro" id="IPR004107">
    <property type="entry name" value="Integrase_SAM-like_N"/>
</dbReference>
<gene>
    <name evidence="8" type="ORF">QOZ95_000021</name>
</gene>
<evidence type="ECO:0000256" key="2">
    <source>
        <dbReference type="ARBA" id="ARBA00022908"/>
    </source>
</evidence>